<evidence type="ECO:0000313" key="3">
    <source>
        <dbReference type="EMBL" id="KAF1083879.1"/>
    </source>
</evidence>
<dbReference type="OrthoDB" id="428540at2"/>
<dbReference type="PANTHER" id="PTHR46558">
    <property type="entry name" value="TRACRIPTIONAL REGULATORY PROTEIN-RELATED-RELATED"/>
    <property type="match status" value="1"/>
</dbReference>
<dbReference type="AlphaFoldDB" id="A0A9D3AXM7"/>
<evidence type="ECO:0000259" key="2">
    <source>
        <dbReference type="PROSITE" id="PS50943"/>
    </source>
</evidence>
<dbReference type="SUPFAM" id="SSF47413">
    <property type="entry name" value="lambda repressor-like DNA-binding domains"/>
    <property type="match status" value="1"/>
</dbReference>
<dbReference type="EMBL" id="LSRS01000008">
    <property type="protein sequence ID" value="KAF1083879.1"/>
    <property type="molecule type" value="Genomic_DNA"/>
</dbReference>
<sequence length="69" mass="7998">MKNRLRELRERGSLTQEDLAARVGVSRQTIISLERGKYNPSLILAHKLARVFGLMIEDVFLLEDEKEDE</sequence>
<dbReference type="CDD" id="cd00093">
    <property type="entry name" value="HTH_XRE"/>
    <property type="match status" value="1"/>
</dbReference>
<name>A0A9D3AXM7_9FIRM</name>
<keyword evidence="4" id="KW-1185">Reference proteome</keyword>
<dbReference type="SMART" id="SM00530">
    <property type="entry name" value="HTH_XRE"/>
    <property type="match status" value="1"/>
</dbReference>
<dbReference type="InterPro" id="IPR010982">
    <property type="entry name" value="Lambda_DNA-bd_dom_sf"/>
</dbReference>
<evidence type="ECO:0000313" key="4">
    <source>
        <dbReference type="Proteomes" id="UP000798488"/>
    </source>
</evidence>
<dbReference type="PROSITE" id="PS50943">
    <property type="entry name" value="HTH_CROC1"/>
    <property type="match status" value="1"/>
</dbReference>
<dbReference type="GO" id="GO:0003677">
    <property type="term" value="F:DNA binding"/>
    <property type="evidence" value="ECO:0007669"/>
    <property type="project" value="UniProtKB-KW"/>
</dbReference>
<dbReference type="Pfam" id="PF01381">
    <property type="entry name" value="HTH_3"/>
    <property type="match status" value="1"/>
</dbReference>
<dbReference type="PANTHER" id="PTHR46558:SF4">
    <property type="entry name" value="DNA-BIDING PHAGE PROTEIN"/>
    <property type="match status" value="1"/>
</dbReference>
<dbReference type="Proteomes" id="UP000798488">
    <property type="component" value="Unassembled WGS sequence"/>
</dbReference>
<comment type="caution">
    <text evidence="3">The sequence shown here is derived from an EMBL/GenBank/DDBJ whole genome shotgun (WGS) entry which is preliminary data.</text>
</comment>
<accession>A0A9D3AXM7</accession>
<feature type="domain" description="HTH cro/C1-type" evidence="2">
    <location>
        <begin position="5"/>
        <end position="59"/>
    </location>
</feature>
<proteinExistence type="predicted"/>
<protein>
    <submittedName>
        <fullName evidence="3">Anaerobic benzoate catabolism transcriptional regulator</fullName>
    </submittedName>
</protein>
<dbReference type="RefSeq" id="WP_161823075.1">
    <property type="nucleotide sequence ID" value="NZ_LSRS01000008.1"/>
</dbReference>
<evidence type="ECO:0000256" key="1">
    <source>
        <dbReference type="ARBA" id="ARBA00023125"/>
    </source>
</evidence>
<dbReference type="InterPro" id="IPR001387">
    <property type="entry name" value="Cro/C1-type_HTH"/>
</dbReference>
<keyword evidence="1" id="KW-0238">DNA-binding</keyword>
<dbReference type="Gene3D" id="1.10.260.40">
    <property type="entry name" value="lambda repressor-like DNA-binding domains"/>
    <property type="match status" value="1"/>
</dbReference>
<gene>
    <name evidence="3" type="ORF">SPSYN_02791</name>
</gene>
<organism evidence="3 4">
    <name type="scientific">Sporotomaculum syntrophicum</name>
    <dbReference type="NCBI Taxonomy" id="182264"/>
    <lineage>
        <taxon>Bacteria</taxon>
        <taxon>Bacillati</taxon>
        <taxon>Bacillota</taxon>
        <taxon>Clostridia</taxon>
        <taxon>Eubacteriales</taxon>
        <taxon>Desulfallaceae</taxon>
        <taxon>Sporotomaculum</taxon>
    </lineage>
</organism>
<reference evidence="3" key="1">
    <citation type="submission" date="2016-02" db="EMBL/GenBank/DDBJ databases">
        <title>Draft Genome Sequence of Sporotomaculum syntrophicum Strain FB, a Syntrophic Benzoate Degrader.</title>
        <authorList>
            <person name="Nobu M.K."/>
            <person name="Narihiro T."/>
            <person name="Qiu Y.-L."/>
            <person name="Ohashi A."/>
            <person name="Liu W.-T."/>
            <person name="Yuji S."/>
        </authorList>
    </citation>
    <scope>NUCLEOTIDE SEQUENCE</scope>
    <source>
        <strain evidence="3">FB</strain>
    </source>
</reference>